<dbReference type="PRINTS" id="PR00164">
    <property type="entry name" value="ABC2TRNSPORT"/>
</dbReference>
<comment type="similarity">
    <text evidence="5">Belongs to the ABC-2 integral membrane protein family.</text>
</comment>
<dbReference type="InterPro" id="IPR013525">
    <property type="entry name" value="ABC2_TM"/>
</dbReference>
<dbReference type="PANTHER" id="PTHR43332">
    <property type="entry name" value="INNER MEMBRANE TRANSPORT PERMEASE YADH-RELATED"/>
    <property type="match status" value="1"/>
</dbReference>
<dbReference type="Proteomes" id="UP000683246">
    <property type="component" value="Chromosome"/>
</dbReference>
<evidence type="ECO:0000256" key="4">
    <source>
        <dbReference type="ARBA" id="ARBA00023136"/>
    </source>
</evidence>
<dbReference type="InterPro" id="IPR052522">
    <property type="entry name" value="ABC-2_transport_permease"/>
</dbReference>
<dbReference type="EMBL" id="CP058649">
    <property type="protein sequence ID" value="QUI21784.1"/>
    <property type="molecule type" value="Genomic_DNA"/>
</dbReference>
<evidence type="ECO:0000256" key="1">
    <source>
        <dbReference type="ARBA" id="ARBA00004141"/>
    </source>
</evidence>
<dbReference type="PANTHER" id="PTHR43332:SF2">
    <property type="entry name" value="INNER MEMBRANE TRANSPORT PERMEASE YADH"/>
    <property type="match status" value="1"/>
</dbReference>
<evidence type="ECO:0000256" key="5">
    <source>
        <dbReference type="RuleBase" id="RU361157"/>
    </source>
</evidence>
<evidence type="ECO:0000313" key="8">
    <source>
        <dbReference type="Proteomes" id="UP000683246"/>
    </source>
</evidence>
<protein>
    <recommendedName>
        <fullName evidence="5">Transport permease protein</fullName>
    </recommendedName>
</protein>
<dbReference type="KEGG" id="vpy:HZI73_05515"/>
<evidence type="ECO:0000256" key="2">
    <source>
        <dbReference type="ARBA" id="ARBA00022692"/>
    </source>
</evidence>
<evidence type="ECO:0000256" key="3">
    <source>
        <dbReference type="ARBA" id="ARBA00022989"/>
    </source>
</evidence>
<evidence type="ECO:0000259" key="6">
    <source>
        <dbReference type="PROSITE" id="PS51012"/>
    </source>
</evidence>
<evidence type="ECO:0000313" key="7">
    <source>
        <dbReference type="EMBL" id="QUI21784.1"/>
    </source>
</evidence>
<accession>A0A8J8MHN2</accession>
<comment type="subcellular location">
    <subcellularLocation>
        <location evidence="5">Cell membrane</location>
        <topology evidence="5">Multi-pass membrane protein</topology>
    </subcellularLocation>
    <subcellularLocation>
        <location evidence="1">Membrane</location>
        <topology evidence="1">Multi-pass membrane protein</topology>
    </subcellularLocation>
</comment>
<gene>
    <name evidence="7" type="ORF">HZI73_05515</name>
</gene>
<dbReference type="GO" id="GO:0043190">
    <property type="term" value="C:ATP-binding cassette (ABC) transporter complex"/>
    <property type="evidence" value="ECO:0007669"/>
    <property type="project" value="InterPro"/>
</dbReference>
<dbReference type="InterPro" id="IPR000412">
    <property type="entry name" value="ABC_2_transport"/>
</dbReference>
<keyword evidence="4 5" id="KW-0472">Membrane</keyword>
<feature type="transmembrane region" description="Helical" evidence="5">
    <location>
        <begin position="140"/>
        <end position="161"/>
    </location>
</feature>
<feature type="transmembrane region" description="Helical" evidence="5">
    <location>
        <begin position="173"/>
        <end position="191"/>
    </location>
</feature>
<dbReference type="InterPro" id="IPR047817">
    <property type="entry name" value="ABC2_TM_bact-type"/>
</dbReference>
<dbReference type="PROSITE" id="PS51012">
    <property type="entry name" value="ABC_TM2"/>
    <property type="match status" value="1"/>
</dbReference>
<feature type="transmembrane region" description="Helical" evidence="5">
    <location>
        <begin position="25"/>
        <end position="48"/>
    </location>
</feature>
<feature type="domain" description="ABC transmembrane type-2" evidence="6">
    <location>
        <begin position="24"/>
        <end position="246"/>
    </location>
</feature>
<feature type="transmembrane region" description="Helical" evidence="5">
    <location>
        <begin position="116"/>
        <end position="133"/>
    </location>
</feature>
<dbReference type="AlphaFoldDB" id="A0A8J8MHN2"/>
<feature type="transmembrane region" description="Helical" evidence="5">
    <location>
        <begin position="54"/>
        <end position="73"/>
    </location>
</feature>
<name>A0A8J8MHN2_9FIRM</name>
<organism evidence="7 8">
    <name type="scientific">Vallitalea pronyensis</name>
    <dbReference type="NCBI Taxonomy" id="1348613"/>
    <lineage>
        <taxon>Bacteria</taxon>
        <taxon>Bacillati</taxon>
        <taxon>Bacillota</taxon>
        <taxon>Clostridia</taxon>
        <taxon>Lachnospirales</taxon>
        <taxon>Vallitaleaceae</taxon>
        <taxon>Vallitalea</taxon>
    </lineage>
</organism>
<keyword evidence="2 5" id="KW-0812">Transmembrane</keyword>
<proteinExistence type="inferred from homology"/>
<dbReference type="PIRSF" id="PIRSF006648">
    <property type="entry name" value="DrrB"/>
    <property type="match status" value="1"/>
</dbReference>
<keyword evidence="5" id="KW-0813">Transport</keyword>
<feature type="transmembrane region" description="Helical" evidence="5">
    <location>
        <begin position="93"/>
        <end position="110"/>
    </location>
</feature>
<reference evidence="7" key="1">
    <citation type="submission" date="2020-07" db="EMBL/GenBank/DDBJ databases">
        <title>Vallitalea pronyensis genome.</title>
        <authorList>
            <person name="Postec A."/>
        </authorList>
    </citation>
    <scope>NUCLEOTIDE SEQUENCE</scope>
    <source>
        <strain evidence="7">FatNI3</strain>
    </source>
</reference>
<feature type="transmembrane region" description="Helical" evidence="5">
    <location>
        <begin position="221"/>
        <end position="243"/>
    </location>
</feature>
<sequence>MRVFKELYPIIWDEWVIFKRNFMKITISAIISPLLYMIAFGLGIGGGYSLSGVTYMKFLIPGIVALTTMNASYKAISVKLITNRVYDQTFEQYLIAPISIFSFCIGKAIAGALRGMYAGMLVLSIAAVFGISLNVTGSFLLLMFLNGLTFASLGMLGALVAKSHADMNRFGSYVILPMTFLCGTFFSTDYLPDFMRKVIHLLPLTHMSTMLRAIATYDTYYVANILGVVVYCIIFLTMSYRICLKIAT</sequence>
<dbReference type="RefSeq" id="WP_212697255.1">
    <property type="nucleotide sequence ID" value="NZ_CP058649.1"/>
</dbReference>
<keyword evidence="8" id="KW-1185">Reference proteome</keyword>
<keyword evidence="3 5" id="KW-1133">Transmembrane helix</keyword>
<keyword evidence="5" id="KW-1003">Cell membrane</keyword>
<dbReference type="GO" id="GO:0140359">
    <property type="term" value="F:ABC-type transporter activity"/>
    <property type="evidence" value="ECO:0007669"/>
    <property type="project" value="InterPro"/>
</dbReference>
<dbReference type="Pfam" id="PF01061">
    <property type="entry name" value="ABC2_membrane"/>
    <property type="match status" value="1"/>
</dbReference>